<dbReference type="OrthoDB" id="194358at2759"/>
<dbReference type="PANTHER" id="PTHR24148:SF78">
    <property type="entry name" value="HETEROKARYON INCOMPATIBILITY DOMAIN-CONTAINING PROTEIN"/>
    <property type="match status" value="1"/>
</dbReference>
<dbReference type="InterPro" id="IPR052895">
    <property type="entry name" value="HetReg/Transcr_Mod"/>
</dbReference>
<feature type="repeat" description="ANK" evidence="1">
    <location>
        <begin position="592"/>
        <end position="624"/>
    </location>
</feature>
<name>A0A6A5VAY6_9PLEO</name>
<evidence type="ECO:0000259" key="2">
    <source>
        <dbReference type="Pfam" id="PF06985"/>
    </source>
</evidence>
<proteinExistence type="predicted"/>
<dbReference type="SUPFAM" id="SSF48403">
    <property type="entry name" value="Ankyrin repeat"/>
    <property type="match status" value="1"/>
</dbReference>
<feature type="domain" description="Heterokaryon incompatibility" evidence="2">
    <location>
        <begin position="52"/>
        <end position="185"/>
    </location>
</feature>
<dbReference type="SMART" id="SM00248">
    <property type="entry name" value="ANK"/>
    <property type="match status" value="3"/>
</dbReference>
<organism evidence="3 4">
    <name type="scientific">Bimuria novae-zelandiae CBS 107.79</name>
    <dbReference type="NCBI Taxonomy" id="1447943"/>
    <lineage>
        <taxon>Eukaryota</taxon>
        <taxon>Fungi</taxon>
        <taxon>Dikarya</taxon>
        <taxon>Ascomycota</taxon>
        <taxon>Pezizomycotina</taxon>
        <taxon>Dothideomycetes</taxon>
        <taxon>Pleosporomycetidae</taxon>
        <taxon>Pleosporales</taxon>
        <taxon>Massarineae</taxon>
        <taxon>Didymosphaeriaceae</taxon>
        <taxon>Bimuria</taxon>
    </lineage>
</organism>
<dbReference type="PROSITE" id="PS50088">
    <property type="entry name" value="ANK_REPEAT"/>
    <property type="match status" value="2"/>
</dbReference>
<dbReference type="PANTHER" id="PTHR24148">
    <property type="entry name" value="ANKYRIN REPEAT DOMAIN-CONTAINING PROTEIN 39 HOMOLOG-RELATED"/>
    <property type="match status" value="1"/>
</dbReference>
<dbReference type="InterPro" id="IPR010730">
    <property type="entry name" value="HET"/>
</dbReference>
<keyword evidence="4" id="KW-1185">Reference proteome</keyword>
<accession>A0A6A5VAY6</accession>
<dbReference type="Proteomes" id="UP000800036">
    <property type="component" value="Unassembled WGS sequence"/>
</dbReference>
<dbReference type="Gene3D" id="1.25.40.20">
    <property type="entry name" value="Ankyrin repeat-containing domain"/>
    <property type="match status" value="1"/>
</dbReference>
<evidence type="ECO:0000313" key="3">
    <source>
        <dbReference type="EMBL" id="KAF1973152.1"/>
    </source>
</evidence>
<dbReference type="Pfam" id="PF06985">
    <property type="entry name" value="HET"/>
    <property type="match status" value="1"/>
</dbReference>
<protein>
    <submittedName>
        <fullName evidence="3">HET-domain-containing protein</fullName>
    </submittedName>
</protein>
<sequence>MSCAMSPYPYSSLLPNSIRLLRLMPHGDEVAPIQCRLFNYSLQEAGEGTHLYEALSYVWGDQNKTLPIFIGKHRFDVTENLHAALSRLRDRSFERIIWVDAICINQGNEKEKEKQIQLMARIYHQAYSVVVWLGKEADDSNQALEAIVSAGNDRNLNFTDDVTVQRAVTKLLQRKWFRRIWVLQEVAAARHIRIACGRIEVDGYAFCLGVDSLHSLYETCAGLQNLIRSVTYLIRGAIFRLSHSSLGGVPKGICSLGELLDMYHTHEATKRHDKVYALLGMSSDDPGRAKLFPNYQEPWEDILQRLAKFLVSDKLSVEAQPNKEAVIFRGMGCILGTISSVDSDIGWDDRQRLNVSWRNILVQPEYARETSARWTIQDSAKSIHKGDLICHLEGAAKPAIIRLQQDFSAAIVIAAQPPRSIQNVGRFFGRSEVAWSSKACTREFTLVWDWDGSLERLSNLGQLKAWMHSTSWRPGNERQELEIHLEEAGRYWNHGLVLGDVKKYQAAEELFEKAMASYEVALQEAEWDSMKSERIYDAAKALLLFKGERSRYLMHSYNGWTPLFCAMMEGHKRLFEHLLRSGEADVNFRDMNSRTLTSWAAERGYIEVVEQLLQNGADVNAAAGARGRTALQAAAEGGHLAVVERLLEAATSPS</sequence>
<dbReference type="AlphaFoldDB" id="A0A6A5VAY6"/>
<dbReference type="Pfam" id="PF00023">
    <property type="entry name" value="Ank"/>
    <property type="match status" value="1"/>
</dbReference>
<evidence type="ECO:0000256" key="1">
    <source>
        <dbReference type="PROSITE-ProRule" id="PRU00023"/>
    </source>
</evidence>
<keyword evidence="1" id="KW-0040">ANK repeat</keyword>
<reference evidence="3" key="1">
    <citation type="journal article" date="2020" name="Stud. Mycol.">
        <title>101 Dothideomycetes genomes: a test case for predicting lifestyles and emergence of pathogens.</title>
        <authorList>
            <person name="Haridas S."/>
            <person name="Albert R."/>
            <person name="Binder M."/>
            <person name="Bloem J."/>
            <person name="Labutti K."/>
            <person name="Salamov A."/>
            <person name="Andreopoulos B."/>
            <person name="Baker S."/>
            <person name="Barry K."/>
            <person name="Bills G."/>
            <person name="Bluhm B."/>
            <person name="Cannon C."/>
            <person name="Castanera R."/>
            <person name="Culley D."/>
            <person name="Daum C."/>
            <person name="Ezra D."/>
            <person name="Gonzalez J."/>
            <person name="Henrissat B."/>
            <person name="Kuo A."/>
            <person name="Liang C."/>
            <person name="Lipzen A."/>
            <person name="Lutzoni F."/>
            <person name="Magnuson J."/>
            <person name="Mondo S."/>
            <person name="Nolan M."/>
            <person name="Ohm R."/>
            <person name="Pangilinan J."/>
            <person name="Park H.-J."/>
            <person name="Ramirez L."/>
            <person name="Alfaro M."/>
            <person name="Sun H."/>
            <person name="Tritt A."/>
            <person name="Yoshinaga Y."/>
            <person name="Zwiers L.-H."/>
            <person name="Turgeon B."/>
            <person name="Goodwin S."/>
            <person name="Spatafora J."/>
            <person name="Crous P."/>
            <person name="Grigoriev I."/>
        </authorList>
    </citation>
    <scope>NUCLEOTIDE SEQUENCE</scope>
    <source>
        <strain evidence="3">CBS 107.79</strain>
    </source>
</reference>
<feature type="repeat" description="ANK" evidence="1">
    <location>
        <begin position="626"/>
        <end position="654"/>
    </location>
</feature>
<dbReference type="InterPro" id="IPR036770">
    <property type="entry name" value="Ankyrin_rpt-contain_sf"/>
</dbReference>
<dbReference type="EMBL" id="ML976682">
    <property type="protein sequence ID" value="KAF1973152.1"/>
    <property type="molecule type" value="Genomic_DNA"/>
</dbReference>
<dbReference type="InterPro" id="IPR002110">
    <property type="entry name" value="Ankyrin_rpt"/>
</dbReference>
<evidence type="ECO:0000313" key="4">
    <source>
        <dbReference type="Proteomes" id="UP000800036"/>
    </source>
</evidence>
<dbReference type="Pfam" id="PF12796">
    <property type="entry name" value="Ank_2"/>
    <property type="match status" value="1"/>
</dbReference>
<gene>
    <name evidence="3" type="ORF">BU23DRAFT_533700</name>
</gene>
<dbReference type="PROSITE" id="PS50297">
    <property type="entry name" value="ANK_REP_REGION"/>
    <property type="match status" value="2"/>
</dbReference>
<dbReference type="PRINTS" id="PR01415">
    <property type="entry name" value="ANKYRIN"/>
</dbReference>